<feature type="domain" description="Thiol:disulfide interchange protein DsbD N-terminal" evidence="2">
    <location>
        <begin position="50"/>
        <end position="163"/>
    </location>
</feature>
<protein>
    <submittedName>
        <fullName evidence="3">Protein-disulfide reductase DsbD family protein</fullName>
    </submittedName>
</protein>
<accession>A0ABT6RAB7</accession>
<evidence type="ECO:0000313" key="4">
    <source>
        <dbReference type="Proteomes" id="UP001226434"/>
    </source>
</evidence>
<dbReference type="Gene3D" id="2.60.40.1250">
    <property type="entry name" value="Thiol:disulfide interchange protein DsbD, N-terminal domain"/>
    <property type="match status" value="1"/>
</dbReference>
<dbReference type="EMBL" id="JASBRG010000003">
    <property type="protein sequence ID" value="MDI3319480.1"/>
    <property type="molecule type" value="Genomic_DNA"/>
</dbReference>
<dbReference type="Pfam" id="PF11412">
    <property type="entry name" value="DsbD_N"/>
    <property type="match status" value="1"/>
</dbReference>
<feature type="chain" id="PRO_5045958472" evidence="1">
    <location>
        <begin position="19"/>
        <end position="165"/>
    </location>
</feature>
<dbReference type="RefSeq" id="WP_282333596.1">
    <property type="nucleotide sequence ID" value="NZ_JASBRG010000003.1"/>
</dbReference>
<evidence type="ECO:0000313" key="3">
    <source>
        <dbReference type="EMBL" id="MDI3319480.1"/>
    </source>
</evidence>
<name>A0ABT6RAB7_9BACT</name>
<dbReference type="InterPro" id="IPR028250">
    <property type="entry name" value="DsbDN"/>
</dbReference>
<feature type="signal peptide" evidence="1">
    <location>
        <begin position="1"/>
        <end position="18"/>
    </location>
</feature>
<keyword evidence="1" id="KW-0732">Signal</keyword>
<reference evidence="3 4" key="1">
    <citation type="submission" date="2023-05" db="EMBL/GenBank/DDBJ databases">
        <title>Genome sequence of Pinibacter sp. MAH-24.</title>
        <authorList>
            <person name="Huq M.A."/>
        </authorList>
    </citation>
    <scope>NUCLEOTIDE SEQUENCE [LARGE SCALE GENOMIC DNA]</scope>
    <source>
        <strain evidence="3 4">MAH-24</strain>
    </source>
</reference>
<gene>
    <name evidence="3" type="ORF">QJ048_06830</name>
</gene>
<dbReference type="InterPro" id="IPR036929">
    <property type="entry name" value="DsbDN_sf"/>
</dbReference>
<evidence type="ECO:0000259" key="2">
    <source>
        <dbReference type="Pfam" id="PF11412"/>
    </source>
</evidence>
<evidence type="ECO:0000256" key="1">
    <source>
        <dbReference type="SAM" id="SignalP"/>
    </source>
</evidence>
<keyword evidence="4" id="KW-1185">Reference proteome</keyword>
<dbReference type="Proteomes" id="UP001226434">
    <property type="component" value="Unassembled WGS sequence"/>
</dbReference>
<organism evidence="3 4">
    <name type="scientific">Pinibacter soli</name>
    <dbReference type="NCBI Taxonomy" id="3044211"/>
    <lineage>
        <taxon>Bacteria</taxon>
        <taxon>Pseudomonadati</taxon>
        <taxon>Bacteroidota</taxon>
        <taxon>Chitinophagia</taxon>
        <taxon>Chitinophagales</taxon>
        <taxon>Chitinophagaceae</taxon>
        <taxon>Pinibacter</taxon>
    </lineage>
</organism>
<sequence length="165" mass="18721">MKWLFIFLLCFPVLCVKAQKSFNATIAQTVEQLKCLPADEREPVTLNAQLVNTKDSIAVVVKVQLAPGWHIYEFVPSTLPYIALERILQVPENIRLTGDWDKTNPATSVNDPGVLIYEQEAVFVHKAVKLDTGKKDNTIRAGLYYQTCNLRQCLPPVEKVFELKF</sequence>
<comment type="caution">
    <text evidence="3">The sequence shown here is derived from an EMBL/GenBank/DDBJ whole genome shotgun (WGS) entry which is preliminary data.</text>
</comment>
<proteinExistence type="predicted"/>